<dbReference type="EMBL" id="LBNE01000016">
    <property type="protein sequence ID" value="KKO70385.1"/>
    <property type="molecule type" value="Genomic_DNA"/>
</dbReference>
<protein>
    <submittedName>
        <fullName evidence="1">Uncharacterized protein</fullName>
    </submittedName>
</protein>
<proteinExistence type="predicted"/>
<sequence>MISSKPPRSRHARLAAQPSAIPALRPTILHTSLTLLGATLLSGLTPPVHAFTPNPAFAPTVVLPFTGTEGNAPGAQPLAPPVYVSADQRLYGSTQHGGFPYSDRYGEITFGGVVLYSLNPAAPADSYKAFRTQGELSRFQQLLPYWDEATRTLYSASSYITDPSGNGQSYMGLIYGLRAGTDVNVAPTAITLQQPGTEMLTATQHKPSGQMAVGKDGYAYYNAANLAGQCYEAGVSNYTWNAELNHHPTLYGKSNLTYRIKLGEEGAQPEAFANWCDFAQAYIFLQQDTRPTRQKVKREYHPFGSAPTHFLLGDDGKFMYAISQFDTSTNLYLGKHNQPEILAGETIPANYPSYDYNGIPANDNKGIPGAALIRINLEALKGAALGPEHADKVEVLHWFALNAHGGQLAHPATTGNGVALTGSYINSLVEVGDWIYGNNQTVWRFYKGNDASVTERFQIVHDFNSGIEDDGSQPSGPLVLAADGNLYGTTYSDKRVASNGEQAKTGTLFRLVIDPTYPDAAPSYEPLQYLDLNTVGAQPTGLSAGEFTAISQRLYGATQLSANAADASTPLQRGAIFSVDVPLPTVFAQDLSASATQLAAGGTLTLKWKAENAASCEATGDNNNLWQGAKALDGSNGIQLTLDHAGTYTFGLDCVRSFGGPNAASATATVVVTATSSEPGGGNGNGTDNGGSGGGALGHLALLALGLLGLQRHQRTRRLD</sequence>
<gene>
    <name evidence="1" type="ORF">AAV32_16770</name>
</gene>
<accession>A0A171KNB8</accession>
<dbReference type="STRING" id="206506.AAV32_16770"/>
<evidence type="ECO:0000313" key="2">
    <source>
        <dbReference type="Proteomes" id="UP000078084"/>
    </source>
</evidence>
<name>A0A171KNB8_9BURK</name>
<reference evidence="1 2" key="1">
    <citation type="submission" date="2015-04" db="EMBL/GenBank/DDBJ databases">
        <title>Genome sequence of Kerstersia gyiorum CG1.</title>
        <authorList>
            <person name="Greninger A.L."/>
            <person name="Kozyreva V."/>
            <person name="Chaturvedi V."/>
        </authorList>
    </citation>
    <scope>NUCLEOTIDE SEQUENCE [LARGE SCALE GENOMIC DNA]</scope>
    <source>
        <strain evidence="1 2">CG1</strain>
    </source>
</reference>
<organism evidence="1 2">
    <name type="scientific">Kerstersia gyiorum</name>
    <dbReference type="NCBI Taxonomy" id="206506"/>
    <lineage>
        <taxon>Bacteria</taxon>
        <taxon>Pseudomonadati</taxon>
        <taxon>Pseudomonadota</taxon>
        <taxon>Betaproteobacteria</taxon>
        <taxon>Burkholderiales</taxon>
        <taxon>Alcaligenaceae</taxon>
        <taxon>Kerstersia</taxon>
    </lineage>
</organism>
<evidence type="ECO:0000313" key="1">
    <source>
        <dbReference type="EMBL" id="KKO70385.1"/>
    </source>
</evidence>
<comment type="caution">
    <text evidence="1">The sequence shown here is derived from an EMBL/GenBank/DDBJ whole genome shotgun (WGS) entry which is preliminary data.</text>
</comment>
<dbReference type="AlphaFoldDB" id="A0A171KNB8"/>
<dbReference type="RefSeq" id="WP_068375206.1">
    <property type="nucleotide sequence ID" value="NZ_LBNE01000016.1"/>
</dbReference>
<dbReference type="Proteomes" id="UP000078084">
    <property type="component" value="Unassembled WGS sequence"/>
</dbReference>
<keyword evidence="2" id="KW-1185">Reference proteome</keyword>